<dbReference type="SUPFAM" id="SSF88697">
    <property type="entry name" value="PUA domain-like"/>
    <property type="match status" value="1"/>
</dbReference>
<proteinExistence type="predicted"/>
<keyword evidence="2" id="KW-1185">Reference proteome</keyword>
<name>A0A6J1CUK1_MOMCH</name>
<sequence length="350" mass="39321">MSTCGGGDIPIPMKDCVAELLMFILQSSIKGTLDFDLGLSGGFCSALLQHDPSTSNPLSHFTAGVPPYPLYKRLASALWESLCSGTFCPNYRRMSMMTGESSLKQKEQEWLKLIMDKGLEMVQQILKTVILELYVDEPFFTQLKDGQKSIEAKYDLGKYDRLEPGMLIMFNKCLVFEISDVRRYVSFSDMLESENLQSILPGVESIDEGLQIIKYLNIEDEEMADCVLAICISSVPFQPYISFASIISGKGIKLTIGAKALAKHHHRSSSKYWGTCDGNDYDKNKLAMNSILDLIAHCCWLNIHIVPPHGIVFEIRIAEGYGARWSKDGNKFIGFLEPYMEDGHLKGWKH</sequence>
<accession>A0A6J1CUK1</accession>
<dbReference type="Gene3D" id="2.30.130.30">
    <property type="entry name" value="Hypothetical protein"/>
    <property type="match status" value="1"/>
</dbReference>
<feature type="domain" description="ASCH" evidence="1">
    <location>
        <begin position="134"/>
        <end position="216"/>
    </location>
</feature>
<dbReference type="RefSeq" id="XP_022145214.1">
    <property type="nucleotide sequence ID" value="XM_022289522.1"/>
</dbReference>
<dbReference type="InterPro" id="IPR015947">
    <property type="entry name" value="PUA-like_sf"/>
</dbReference>
<evidence type="ECO:0000313" key="3">
    <source>
        <dbReference type="RefSeq" id="XP_022145214.1"/>
    </source>
</evidence>
<dbReference type="Proteomes" id="UP000504603">
    <property type="component" value="Unplaced"/>
</dbReference>
<dbReference type="AlphaFoldDB" id="A0A6J1CUK1"/>
<protein>
    <submittedName>
        <fullName evidence="3">Uncharacterized protein LOC111014716 isoform X3</fullName>
    </submittedName>
</protein>
<dbReference type="PANTHER" id="PTHR34204:SF2">
    <property type="entry name" value="RNA-BINDING ASCH DOMAIN PROTEIN"/>
    <property type="match status" value="1"/>
</dbReference>
<evidence type="ECO:0000313" key="2">
    <source>
        <dbReference type="Proteomes" id="UP000504603"/>
    </source>
</evidence>
<evidence type="ECO:0000259" key="1">
    <source>
        <dbReference type="Pfam" id="PF04266"/>
    </source>
</evidence>
<organism evidence="2 3">
    <name type="scientific">Momordica charantia</name>
    <name type="common">Bitter gourd</name>
    <name type="synonym">Balsam pear</name>
    <dbReference type="NCBI Taxonomy" id="3673"/>
    <lineage>
        <taxon>Eukaryota</taxon>
        <taxon>Viridiplantae</taxon>
        <taxon>Streptophyta</taxon>
        <taxon>Embryophyta</taxon>
        <taxon>Tracheophyta</taxon>
        <taxon>Spermatophyta</taxon>
        <taxon>Magnoliopsida</taxon>
        <taxon>eudicotyledons</taxon>
        <taxon>Gunneridae</taxon>
        <taxon>Pentapetalae</taxon>
        <taxon>rosids</taxon>
        <taxon>fabids</taxon>
        <taxon>Cucurbitales</taxon>
        <taxon>Cucurbitaceae</taxon>
        <taxon>Momordiceae</taxon>
        <taxon>Momordica</taxon>
    </lineage>
</organism>
<dbReference type="GeneID" id="111014716"/>
<gene>
    <name evidence="3" type="primary">LOC111014716</name>
</gene>
<reference evidence="3" key="1">
    <citation type="submission" date="2025-08" db="UniProtKB">
        <authorList>
            <consortium name="RefSeq"/>
        </authorList>
    </citation>
    <scope>IDENTIFICATION</scope>
    <source>
        <strain evidence="3">OHB3-1</strain>
    </source>
</reference>
<dbReference type="Pfam" id="PF04266">
    <property type="entry name" value="ASCH"/>
    <property type="match status" value="1"/>
</dbReference>
<dbReference type="InterPro" id="IPR007374">
    <property type="entry name" value="ASCH_domain"/>
</dbReference>
<dbReference type="PANTHER" id="PTHR34204">
    <property type="entry name" value="RNA-BINDING ASCH DOMAIN PROTEIN"/>
    <property type="match status" value="1"/>
</dbReference>